<dbReference type="PANTHER" id="PTHR42755:SF1">
    <property type="entry name" value="3-DEOXY-D-MANNO-OCTULOSONIC ACID TRANSFERASE, MITOCHONDRIAL-RELATED"/>
    <property type="match status" value="1"/>
</dbReference>
<evidence type="ECO:0000313" key="11">
    <source>
        <dbReference type="EMBL" id="ROR34752.1"/>
    </source>
</evidence>
<keyword evidence="9" id="KW-0448">Lipopolysaccharide biosynthesis</keyword>
<name>A0A3N1YAU7_9GAMM</name>
<evidence type="ECO:0000256" key="2">
    <source>
        <dbReference type="ARBA" id="ARBA00012621"/>
    </source>
</evidence>
<comment type="subcellular location">
    <subcellularLocation>
        <location evidence="9">Cell membrane</location>
    </subcellularLocation>
</comment>
<comment type="similarity">
    <text evidence="9">Belongs to the glycosyltransferase group 1 family.</text>
</comment>
<evidence type="ECO:0000256" key="9">
    <source>
        <dbReference type="RuleBase" id="RU365103"/>
    </source>
</evidence>
<comment type="caution">
    <text evidence="11">The sequence shown here is derived from an EMBL/GenBank/DDBJ whole genome shotgun (WGS) entry which is preliminary data.</text>
</comment>
<dbReference type="GO" id="GO:0043842">
    <property type="term" value="F:Kdo transferase activity"/>
    <property type="evidence" value="ECO:0007669"/>
    <property type="project" value="UniProtKB-EC"/>
</dbReference>
<dbReference type="Gene3D" id="3.40.50.11720">
    <property type="entry name" value="3-Deoxy-D-manno-octulosonic-acid transferase, N-terminal domain"/>
    <property type="match status" value="1"/>
</dbReference>
<protein>
    <recommendedName>
        <fullName evidence="3 9">3-deoxy-D-manno-octulosonic acid transferase</fullName>
        <shortName evidence="9">Kdo transferase</shortName>
        <ecNumber evidence="2 9">2.4.99.12</ecNumber>
    </recommendedName>
    <alternativeName>
        <fullName evidence="5 9">Lipid IV(A) 3-deoxy-D-manno-octulosonic acid transferase</fullName>
    </alternativeName>
</protein>
<keyword evidence="4 9" id="KW-0808">Transferase</keyword>
<dbReference type="Gene3D" id="3.40.50.2000">
    <property type="entry name" value="Glycogen Phosphorylase B"/>
    <property type="match status" value="1"/>
</dbReference>
<dbReference type="UniPathway" id="UPA00958"/>
<dbReference type="InterPro" id="IPR038107">
    <property type="entry name" value="Glycos_transf_N_sf"/>
</dbReference>
<organism evidence="11 12">
    <name type="scientific">Inmirania thermothiophila</name>
    <dbReference type="NCBI Taxonomy" id="1750597"/>
    <lineage>
        <taxon>Bacteria</taxon>
        <taxon>Pseudomonadati</taxon>
        <taxon>Pseudomonadota</taxon>
        <taxon>Gammaproteobacteria</taxon>
        <taxon>Chromatiales</taxon>
        <taxon>Ectothiorhodospiraceae</taxon>
        <taxon>Inmirania</taxon>
    </lineage>
</organism>
<dbReference type="SUPFAM" id="SSF53756">
    <property type="entry name" value="UDP-Glycosyltransferase/glycogen phosphorylase"/>
    <property type="match status" value="1"/>
</dbReference>
<dbReference type="EC" id="2.4.99.12" evidence="2 9"/>
<dbReference type="InterPro" id="IPR007507">
    <property type="entry name" value="Glycos_transf_N"/>
</dbReference>
<comment type="pathway">
    <text evidence="1 9">Bacterial outer membrane biogenesis; LPS core biosynthesis.</text>
</comment>
<comment type="function">
    <text evidence="9">Involved in lipopolysaccharide (LPS) biosynthesis. Catalyzes the transfer of 3-deoxy-D-manno-octulosonate (Kdo) residue(s) from CMP-Kdo to lipid IV(A), the tetraacyldisaccharide-1,4'-bisphosphate precursor of lipid A.</text>
</comment>
<keyword evidence="9" id="KW-0472">Membrane</keyword>
<proteinExistence type="inferred from homology"/>
<evidence type="ECO:0000256" key="6">
    <source>
        <dbReference type="ARBA" id="ARBA00049183"/>
    </source>
</evidence>
<dbReference type="OrthoDB" id="9789797at2"/>
<dbReference type="GO" id="GO:0009245">
    <property type="term" value="P:lipid A biosynthetic process"/>
    <property type="evidence" value="ECO:0007669"/>
    <property type="project" value="TreeGrafter"/>
</dbReference>
<gene>
    <name evidence="11" type="ORF">EDC57_0656</name>
</gene>
<feature type="domain" description="3-deoxy-D-manno-octulosonic-acid transferase N-terminal" evidence="10">
    <location>
        <begin position="39"/>
        <end position="211"/>
    </location>
</feature>
<evidence type="ECO:0000256" key="7">
    <source>
        <dbReference type="PIRSR" id="PIRSR639901-1"/>
    </source>
</evidence>
<dbReference type="PANTHER" id="PTHR42755">
    <property type="entry name" value="3-DEOXY-MANNO-OCTULOSONATE CYTIDYLYLTRANSFERASE"/>
    <property type="match status" value="1"/>
</dbReference>
<dbReference type="GO" id="GO:0009244">
    <property type="term" value="P:lipopolysaccharide core region biosynthetic process"/>
    <property type="evidence" value="ECO:0007669"/>
    <property type="project" value="UniProtKB-UniRule"/>
</dbReference>
<dbReference type="AlphaFoldDB" id="A0A3N1YAU7"/>
<dbReference type="Proteomes" id="UP000276634">
    <property type="component" value="Unassembled WGS sequence"/>
</dbReference>
<feature type="site" description="Transition state stabilizer" evidence="8">
    <location>
        <position position="209"/>
    </location>
</feature>
<keyword evidence="12" id="KW-1185">Reference proteome</keyword>
<accession>A0A3N1YAU7</accession>
<evidence type="ECO:0000256" key="5">
    <source>
        <dbReference type="ARBA" id="ARBA00031445"/>
    </source>
</evidence>
<dbReference type="RefSeq" id="WP_123400183.1">
    <property type="nucleotide sequence ID" value="NZ_RJVI01000001.1"/>
</dbReference>
<feature type="site" description="Transition state stabilizer" evidence="8">
    <location>
        <position position="131"/>
    </location>
</feature>
<evidence type="ECO:0000256" key="3">
    <source>
        <dbReference type="ARBA" id="ARBA00019077"/>
    </source>
</evidence>
<dbReference type="GO" id="GO:0005886">
    <property type="term" value="C:plasma membrane"/>
    <property type="evidence" value="ECO:0007669"/>
    <property type="project" value="UniProtKB-SubCell"/>
</dbReference>
<dbReference type="InterPro" id="IPR039901">
    <property type="entry name" value="Kdotransferase"/>
</dbReference>
<keyword evidence="9" id="KW-1003">Cell membrane</keyword>
<evidence type="ECO:0000256" key="4">
    <source>
        <dbReference type="ARBA" id="ARBA00022679"/>
    </source>
</evidence>
<dbReference type="Pfam" id="PF04413">
    <property type="entry name" value="Glycos_transf_N"/>
    <property type="match status" value="1"/>
</dbReference>
<evidence type="ECO:0000256" key="1">
    <source>
        <dbReference type="ARBA" id="ARBA00004713"/>
    </source>
</evidence>
<reference evidence="11 12" key="1">
    <citation type="submission" date="2018-11" db="EMBL/GenBank/DDBJ databases">
        <title>Genomic Encyclopedia of Type Strains, Phase IV (KMG-IV): sequencing the most valuable type-strain genomes for metagenomic binning, comparative biology and taxonomic classification.</title>
        <authorList>
            <person name="Goeker M."/>
        </authorList>
    </citation>
    <scope>NUCLEOTIDE SEQUENCE [LARGE SCALE GENOMIC DNA]</scope>
    <source>
        <strain evidence="11 12">DSM 100275</strain>
    </source>
</reference>
<evidence type="ECO:0000259" key="10">
    <source>
        <dbReference type="Pfam" id="PF04413"/>
    </source>
</evidence>
<evidence type="ECO:0000313" key="12">
    <source>
        <dbReference type="Proteomes" id="UP000276634"/>
    </source>
</evidence>
<dbReference type="EMBL" id="RJVI01000001">
    <property type="protein sequence ID" value="ROR34752.1"/>
    <property type="molecule type" value="Genomic_DNA"/>
</dbReference>
<comment type="catalytic activity">
    <reaction evidence="6 9">
        <text>lipid IVA (E. coli) + CMP-3-deoxy-beta-D-manno-octulosonate = alpha-Kdo-(2-&gt;6)-lipid IVA (E. coli) + CMP + H(+)</text>
        <dbReference type="Rhea" id="RHEA:28066"/>
        <dbReference type="ChEBI" id="CHEBI:15378"/>
        <dbReference type="ChEBI" id="CHEBI:58603"/>
        <dbReference type="ChEBI" id="CHEBI:60364"/>
        <dbReference type="ChEBI" id="CHEBI:60377"/>
        <dbReference type="ChEBI" id="CHEBI:85987"/>
        <dbReference type="EC" id="2.4.99.12"/>
    </reaction>
</comment>
<feature type="active site" description="Proton acceptor" evidence="7">
    <location>
        <position position="63"/>
    </location>
</feature>
<evidence type="ECO:0000256" key="8">
    <source>
        <dbReference type="PIRSR" id="PIRSR639901-2"/>
    </source>
</evidence>
<sequence>MQRTTRPPPSYPWLLRALAPVLAGYTAWRAGRRAGPRYLRERLGLVPPTAPGAVWVHAASVGEVVTARPLLAALAAGGRRIVLTTHTETGAAVAARAGIPGLAHRYLPLDLPGAVGRFLDRTRPACGLVVETELWPTLLTAAARRGIPVAIVNGRVSHRSLRGGRYHRRLAAAALGAVTAVLARSAADAEGFRTLGAPPERVRVIGNLKFAPPPQAAAPARPLPGPFVLAASTHEDEERRIGALWAGRRRGQALVIAPRHPERAGAVAAALAALGLAVRRRSRGETVAGGAREVFLLDTVGELEPYLAHAEVVIMGGSFVPRGGHNLLEPARHGRAVVVGPHMENFAEETDRLLAAEAIVRVADEAALGPVLDALLADEARRRALGRRARAVLEAEADVVARYLDALADCGVLPAR</sequence>